<gene>
    <name evidence="1" type="ORF">MYCFIDRAFT_175057</name>
</gene>
<dbReference type="EMBL" id="KB446558">
    <property type="protein sequence ID" value="EME83630.1"/>
    <property type="molecule type" value="Genomic_DNA"/>
</dbReference>
<dbReference type="HOGENOM" id="CLU_2672136_0_0_1"/>
<accession>M2Z1C9</accession>
<dbReference type="AlphaFoldDB" id="M2Z1C9"/>
<dbReference type="Proteomes" id="UP000016932">
    <property type="component" value="Unassembled WGS sequence"/>
</dbReference>
<keyword evidence="2" id="KW-1185">Reference proteome</keyword>
<evidence type="ECO:0000313" key="2">
    <source>
        <dbReference type="Proteomes" id="UP000016932"/>
    </source>
</evidence>
<sequence length="75" mass="8454">MESQSGCKFPTNHCNIGFQLEVCDPHHSEMIQQQRILQLLVGFLTGTAFQPLAAVIIRRVDDILLGVEIGNLYRE</sequence>
<organism evidence="1 2">
    <name type="scientific">Pseudocercospora fijiensis (strain CIRAD86)</name>
    <name type="common">Black leaf streak disease fungus</name>
    <name type="synonym">Mycosphaerella fijiensis</name>
    <dbReference type="NCBI Taxonomy" id="383855"/>
    <lineage>
        <taxon>Eukaryota</taxon>
        <taxon>Fungi</taxon>
        <taxon>Dikarya</taxon>
        <taxon>Ascomycota</taxon>
        <taxon>Pezizomycotina</taxon>
        <taxon>Dothideomycetes</taxon>
        <taxon>Dothideomycetidae</taxon>
        <taxon>Mycosphaerellales</taxon>
        <taxon>Mycosphaerellaceae</taxon>
        <taxon>Pseudocercospora</taxon>
    </lineage>
</organism>
<dbReference type="VEuPathDB" id="FungiDB:MYCFIDRAFT_175057"/>
<dbReference type="KEGG" id="pfj:MYCFIDRAFT_175057"/>
<protein>
    <submittedName>
        <fullName evidence="1">Uncharacterized protein</fullName>
    </submittedName>
</protein>
<reference evidence="1 2" key="1">
    <citation type="journal article" date="2012" name="PLoS Pathog.">
        <title>Diverse lifestyles and strategies of plant pathogenesis encoded in the genomes of eighteen Dothideomycetes fungi.</title>
        <authorList>
            <person name="Ohm R.A."/>
            <person name="Feau N."/>
            <person name="Henrissat B."/>
            <person name="Schoch C.L."/>
            <person name="Horwitz B.A."/>
            <person name="Barry K.W."/>
            <person name="Condon B.J."/>
            <person name="Copeland A.C."/>
            <person name="Dhillon B."/>
            <person name="Glaser F."/>
            <person name="Hesse C.N."/>
            <person name="Kosti I."/>
            <person name="LaButti K."/>
            <person name="Lindquist E.A."/>
            <person name="Lucas S."/>
            <person name="Salamov A.A."/>
            <person name="Bradshaw R.E."/>
            <person name="Ciuffetti L."/>
            <person name="Hamelin R.C."/>
            <person name="Kema G.H.J."/>
            <person name="Lawrence C."/>
            <person name="Scott J.A."/>
            <person name="Spatafora J.W."/>
            <person name="Turgeon B.G."/>
            <person name="de Wit P.J.G.M."/>
            <person name="Zhong S."/>
            <person name="Goodwin S.B."/>
            <person name="Grigoriev I.V."/>
        </authorList>
    </citation>
    <scope>NUCLEOTIDE SEQUENCE [LARGE SCALE GENOMIC DNA]</scope>
    <source>
        <strain evidence="1 2">CIRAD86</strain>
    </source>
</reference>
<evidence type="ECO:0000313" key="1">
    <source>
        <dbReference type="EMBL" id="EME83630.1"/>
    </source>
</evidence>
<name>M2Z1C9_PSEFD</name>
<proteinExistence type="predicted"/>
<dbReference type="GeneID" id="19333311"/>
<dbReference type="RefSeq" id="XP_007926799.1">
    <property type="nucleotide sequence ID" value="XM_007928608.1"/>
</dbReference>